<dbReference type="Proteomes" id="UP001141434">
    <property type="component" value="Unassembled WGS sequence"/>
</dbReference>
<comment type="caution">
    <text evidence="1">The sequence shown here is derived from an EMBL/GenBank/DDBJ whole genome shotgun (WGS) entry which is preliminary data.</text>
</comment>
<organism evidence="1 2">
    <name type="scientific">Penicillium alfredii</name>
    <dbReference type="NCBI Taxonomy" id="1506179"/>
    <lineage>
        <taxon>Eukaryota</taxon>
        <taxon>Fungi</taxon>
        <taxon>Dikarya</taxon>
        <taxon>Ascomycota</taxon>
        <taxon>Pezizomycotina</taxon>
        <taxon>Eurotiomycetes</taxon>
        <taxon>Eurotiomycetidae</taxon>
        <taxon>Eurotiales</taxon>
        <taxon>Aspergillaceae</taxon>
        <taxon>Penicillium</taxon>
    </lineage>
</organism>
<dbReference type="AlphaFoldDB" id="A0A9W9FRG6"/>
<proteinExistence type="predicted"/>
<accession>A0A9W9FRG6</accession>
<gene>
    <name evidence="1" type="ORF">NUU61_002370</name>
</gene>
<dbReference type="OrthoDB" id="2992173at2759"/>
<dbReference type="EMBL" id="JAPMSZ010000004">
    <property type="protein sequence ID" value="KAJ5105023.1"/>
    <property type="molecule type" value="Genomic_DNA"/>
</dbReference>
<name>A0A9W9FRG6_9EURO</name>
<dbReference type="GeneID" id="81392120"/>
<reference evidence="1" key="2">
    <citation type="journal article" date="2023" name="IMA Fungus">
        <title>Comparative genomic study of the Penicillium genus elucidates a diverse pangenome and 15 lateral gene transfer events.</title>
        <authorList>
            <person name="Petersen C."/>
            <person name="Sorensen T."/>
            <person name="Nielsen M.R."/>
            <person name="Sondergaard T.E."/>
            <person name="Sorensen J.L."/>
            <person name="Fitzpatrick D.A."/>
            <person name="Frisvad J.C."/>
            <person name="Nielsen K.L."/>
        </authorList>
    </citation>
    <scope>NUCLEOTIDE SEQUENCE</scope>
    <source>
        <strain evidence="1">IBT 34128</strain>
    </source>
</reference>
<protein>
    <submittedName>
        <fullName evidence="1">Uncharacterized protein</fullName>
    </submittedName>
</protein>
<evidence type="ECO:0000313" key="2">
    <source>
        <dbReference type="Proteomes" id="UP001141434"/>
    </source>
</evidence>
<reference evidence="1" key="1">
    <citation type="submission" date="2022-11" db="EMBL/GenBank/DDBJ databases">
        <authorList>
            <person name="Petersen C."/>
        </authorList>
    </citation>
    <scope>NUCLEOTIDE SEQUENCE</scope>
    <source>
        <strain evidence="1">IBT 34128</strain>
    </source>
</reference>
<evidence type="ECO:0000313" key="1">
    <source>
        <dbReference type="EMBL" id="KAJ5105023.1"/>
    </source>
</evidence>
<dbReference type="RefSeq" id="XP_056514019.1">
    <property type="nucleotide sequence ID" value="XM_056652952.1"/>
</dbReference>
<keyword evidence="2" id="KW-1185">Reference proteome</keyword>
<sequence>MDTKMTRRSIRILARTTSPSYMRESPTWSGRMEMVTKGTSTFVTHDQRHKTPGDDYSYWRPVTEWENPIWGWVVLNYVDNGIQIFLPDGTFYREVRLTAPNAPQYASASAKWLPFPPPEPIPQNEQIDRLIKKLTNDRAYLQAFLAMANESQAQSSSSSAPSAYAGFLTSLVGRPLALVNAGWSLELSIDEKKNQALSGAERQAVYLLPGPGKTCYDFPIKLGDKDRASDGLVGYFHLHDTGENEELKPGDELDLSSIYTYYVGEDKSGKLKDISDPNANPPPKVTSFWLAPKNYMGDDEETLMKKAKLYARNWNQKLKVFGAIIDPFLPITTFSSILPMNNLQLPPWTWQQAMQKMTAFFHLGPMVVTADVEKYHKNTEDSKPLLPDYQLDPTRDPTVKNSAVGLPALRTGNWAWLQPFLKDSGPEQEYKALGLGKVDSAPGYEPGPYTALEGYLQLKQPIVRPDVNEKEGPA</sequence>